<dbReference type="Proteomes" id="UP000054477">
    <property type="component" value="Unassembled WGS sequence"/>
</dbReference>
<name>A0A0C9Y106_9AGAR</name>
<gene>
    <name evidence="1" type="ORF">K443DRAFT_465350</name>
</gene>
<accession>A0A0C9Y106</accession>
<organism evidence="1 2">
    <name type="scientific">Laccaria amethystina LaAM-08-1</name>
    <dbReference type="NCBI Taxonomy" id="1095629"/>
    <lineage>
        <taxon>Eukaryota</taxon>
        <taxon>Fungi</taxon>
        <taxon>Dikarya</taxon>
        <taxon>Basidiomycota</taxon>
        <taxon>Agaricomycotina</taxon>
        <taxon>Agaricomycetes</taxon>
        <taxon>Agaricomycetidae</taxon>
        <taxon>Agaricales</taxon>
        <taxon>Agaricineae</taxon>
        <taxon>Hydnangiaceae</taxon>
        <taxon>Laccaria</taxon>
    </lineage>
</organism>
<evidence type="ECO:0000313" key="2">
    <source>
        <dbReference type="Proteomes" id="UP000054477"/>
    </source>
</evidence>
<keyword evidence="2" id="KW-1185">Reference proteome</keyword>
<reference evidence="1 2" key="1">
    <citation type="submission" date="2014-04" db="EMBL/GenBank/DDBJ databases">
        <authorList>
            <consortium name="DOE Joint Genome Institute"/>
            <person name="Kuo A."/>
            <person name="Kohler A."/>
            <person name="Nagy L.G."/>
            <person name="Floudas D."/>
            <person name="Copeland A."/>
            <person name="Barry K.W."/>
            <person name="Cichocki N."/>
            <person name="Veneault-Fourrey C."/>
            <person name="LaButti K."/>
            <person name="Lindquist E.A."/>
            <person name="Lipzen A."/>
            <person name="Lundell T."/>
            <person name="Morin E."/>
            <person name="Murat C."/>
            <person name="Sun H."/>
            <person name="Tunlid A."/>
            <person name="Henrissat B."/>
            <person name="Grigoriev I.V."/>
            <person name="Hibbett D.S."/>
            <person name="Martin F."/>
            <person name="Nordberg H.P."/>
            <person name="Cantor M.N."/>
            <person name="Hua S.X."/>
        </authorList>
    </citation>
    <scope>NUCLEOTIDE SEQUENCE [LARGE SCALE GENOMIC DNA]</scope>
    <source>
        <strain evidence="1 2">LaAM-08-1</strain>
    </source>
</reference>
<dbReference type="HOGENOM" id="CLU_3014523_0_0_1"/>
<dbReference type="EMBL" id="KN838577">
    <property type="protein sequence ID" value="KIK03707.1"/>
    <property type="molecule type" value="Genomic_DNA"/>
</dbReference>
<proteinExistence type="predicted"/>
<dbReference type="AlphaFoldDB" id="A0A0C9Y106"/>
<sequence length="56" mass="6214">MVRCEHAAGVQGFGESGMRELLRCHLLSGGICCEELERCQGNDTDHRYITTLCGTR</sequence>
<evidence type="ECO:0000313" key="1">
    <source>
        <dbReference type="EMBL" id="KIK03707.1"/>
    </source>
</evidence>
<reference evidence="2" key="2">
    <citation type="submission" date="2015-01" db="EMBL/GenBank/DDBJ databases">
        <title>Evolutionary Origins and Diversification of the Mycorrhizal Mutualists.</title>
        <authorList>
            <consortium name="DOE Joint Genome Institute"/>
            <consortium name="Mycorrhizal Genomics Consortium"/>
            <person name="Kohler A."/>
            <person name="Kuo A."/>
            <person name="Nagy L.G."/>
            <person name="Floudas D."/>
            <person name="Copeland A."/>
            <person name="Barry K.W."/>
            <person name="Cichocki N."/>
            <person name="Veneault-Fourrey C."/>
            <person name="LaButti K."/>
            <person name="Lindquist E.A."/>
            <person name="Lipzen A."/>
            <person name="Lundell T."/>
            <person name="Morin E."/>
            <person name="Murat C."/>
            <person name="Riley R."/>
            <person name="Ohm R."/>
            <person name="Sun H."/>
            <person name="Tunlid A."/>
            <person name="Henrissat B."/>
            <person name="Grigoriev I.V."/>
            <person name="Hibbett D.S."/>
            <person name="Martin F."/>
        </authorList>
    </citation>
    <scope>NUCLEOTIDE SEQUENCE [LARGE SCALE GENOMIC DNA]</scope>
    <source>
        <strain evidence="2">LaAM-08-1</strain>
    </source>
</reference>
<protein>
    <submittedName>
        <fullName evidence="1">Uncharacterized protein</fullName>
    </submittedName>
</protein>